<evidence type="ECO:0000313" key="1">
    <source>
        <dbReference type="EMBL" id="EFU32461.1"/>
    </source>
</evidence>
<name>A0AAN3M512_ECOLX</name>
<dbReference type="EMBL" id="ADWQ01000079">
    <property type="protein sequence ID" value="EFU32461.1"/>
    <property type="molecule type" value="Genomic_DNA"/>
</dbReference>
<evidence type="ECO:0008006" key="3">
    <source>
        <dbReference type="Google" id="ProtNLM"/>
    </source>
</evidence>
<dbReference type="GO" id="GO:0003677">
    <property type="term" value="F:DNA binding"/>
    <property type="evidence" value="ECO:0007669"/>
    <property type="project" value="InterPro"/>
</dbReference>
<gene>
    <name evidence="1" type="ORF">HMPREF9350_05718</name>
</gene>
<dbReference type="Pfam" id="PF03400">
    <property type="entry name" value="DDE_Tnp_IS1"/>
    <property type="match status" value="1"/>
</dbReference>
<accession>A0AAN3M512</accession>
<dbReference type="GO" id="GO:0004803">
    <property type="term" value="F:transposase activity"/>
    <property type="evidence" value="ECO:0007669"/>
    <property type="project" value="InterPro"/>
</dbReference>
<reference evidence="1 2" key="1">
    <citation type="submission" date="2010-09" db="EMBL/GenBank/DDBJ databases">
        <authorList>
            <person name="Weinstock G."/>
            <person name="Sodergren E."/>
            <person name="Clifton S."/>
            <person name="Fulton L."/>
            <person name="Fulton B."/>
            <person name="Courtney L."/>
            <person name="Fronick C."/>
            <person name="Harrison M."/>
            <person name="Strong C."/>
            <person name="Farmer C."/>
            <person name="Delahaunty K."/>
            <person name="Markovic C."/>
            <person name="Hall O."/>
            <person name="Minx P."/>
            <person name="Tomlinson C."/>
            <person name="Mitreva M."/>
            <person name="Hou S."/>
            <person name="Chen J."/>
            <person name="Wollam A."/>
            <person name="Pepin K.H."/>
            <person name="Johnson M."/>
            <person name="Bhonagiri V."/>
            <person name="Zhang X."/>
            <person name="Suruliraj S."/>
            <person name="Warren W."/>
            <person name="Chinwalla A."/>
            <person name="Mardis E.R."/>
            <person name="Wilson R.K."/>
        </authorList>
    </citation>
    <scope>NUCLEOTIDE SEQUENCE [LARGE SCALE GENOMIC DNA]</scope>
    <source>
        <strain evidence="1 2">MS 85-1</strain>
    </source>
</reference>
<dbReference type="Proteomes" id="UP000005056">
    <property type="component" value="Unassembled WGS sequence"/>
</dbReference>
<organism evidence="1 2">
    <name type="scientific">Escherichia coli MS 85-1</name>
    <dbReference type="NCBI Taxonomy" id="679202"/>
    <lineage>
        <taxon>Bacteria</taxon>
        <taxon>Pseudomonadati</taxon>
        <taxon>Pseudomonadota</taxon>
        <taxon>Gammaproteobacteria</taxon>
        <taxon>Enterobacterales</taxon>
        <taxon>Enterobacteriaceae</taxon>
        <taxon>Escherichia</taxon>
    </lineage>
</organism>
<dbReference type="GO" id="GO:0006313">
    <property type="term" value="P:DNA transposition"/>
    <property type="evidence" value="ECO:0007669"/>
    <property type="project" value="InterPro"/>
</dbReference>
<dbReference type="InterPro" id="IPR005063">
    <property type="entry name" value="Transposase_27"/>
</dbReference>
<comment type="caution">
    <text evidence="1">The sequence shown here is derived from an EMBL/GenBank/DDBJ whole genome shotgun (WGS) entry which is preliminary data.</text>
</comment>
<sequence length="35" mass="4269">MLTTDEWGSYTRELPKEKHLTGKIFTQRIERNIYL</sequence>
<proteinExistence type="predicted"/>
<protein>
    <recommendedName>
        <fullName evidence="3">IS1 transposase</fullName>
    </recommendedName>
</protein>
<evidence type="ECO:0000313" key="2">
    <source>
        <dbReference type="Proteomes" id="UP000005056"/>
    </source>
</evidence>
<dbReference type="AlphaFoldDB" id="A0AAN3M512"/>